<reference evidence="1 2" key="1">
    <citation type="submission" date="2024-06" db="EMBL/GenBank/DDBJ databases">
        <title>The Natural Products Discovery Center: Release of the First 8490 Sequenced Strains for Exploring Actinobacteria Biosynthetic Diversity.</title>
        <authorList>
            <person name="Kalkreuter E."/>
            <person name="Kautsar S.A."/>
            <person name="Yang D."/>
            <person name="Bader C.D."/>
            <person name="Teijaro C.N."/>
            <person name="Fluegel L."/>
            <person name="Davis C.M."/>
            <person name="Simpson J.R."/>
            <person name="Lauterbach L."/>
            <person name="Steele A.D."/>
            <person name="Gui C."/>
            <person name="Meng S."/>
            <person name="Li G."/>
            <person name="Viehrig K."/>
            <person name="Ye F."/>
            <person name="Su P."/>
            <person name="Kiefer A.F."/>
            <person name="Nichols A."/>
            <person name="Cepeda A.J."/>
            <person name="Yan W."/>
            <person name="Fan B."/>
            <person name="Jiang Y."/>
            <person name="Adhikari A."/>
            <person name="Zheng C.-J."/>
            <person name="Schuster L."/>
            <person name="Cowan T.M."/>
            <person name="Smanski M.J."/>
            <person name="Chevrette M.G."/>
            <person name="De Carvalho L.P.S."/>
            <person name="Shen B."/>
        </authorList>
    </citation>
    <scope>NUCLEOTIDE SEQUENCE [LARGE SCALE GENOMIC DNA]</scope>
    <source>
        <strain evidence="1 2">NPDC050403</strain>
    </source>
</reference>
<gene>
    <name evidence="1" type="ORF">AB0I48_31425</name>
</gene>
<name>A0ABV3G3V7_9NOCA</name>
<dbReference type="RefSeq" id="WP_357788872.1">
    <property type="nucleotide sequence ID" value="NZ_JBFAKC010000019.1"/>
</dbReference>
<accession>A0ABV3G3V7</accession>
<organism evidence="1 2">
    <name type="scientific">Nocardia aurea</name>
    <dbReference type="NCBI Taxonomy" id="2144174"/>
    <lineage>
        <taxon>Bacteria</taxon>
        <taxon>Bacillati</taxon>
        <taxon>Actinomycetota</taxon>
        <taxon>Actinomycetes</taxon>
        <taxon>Mycobacteriales</taxon>
        <taxon>Nocardiaceae</taxon>
        <taxon>Nocardia</taxon>
    </lineage>
</organism>
<sequence>MPVGAGLPFVGEVSEDVVFRRAASIAARVTAGGPASMAFWRYWSG</sequence>
<protein>
    <submittedName>
        <fullName evidence="1">Uncharacterized protein</fullName>
    </submittedName>
</protein>
<dbReference type="Proteomes" id="UP001551695">
    <property type="component" value="Unassembled WGS sequence"/>
</dbReference>
<proteinExistence type="predicted"/>
<dbReference type="EMBL" id="JBFAKC010000019">
    <property type="protein sequence ID" value="MEV0712081.1"/>
    <property type="molecule type" value="Genomic_DNA"/>
</dbReference>
<evidence type="ECO:0000313" key="2">
    <source>
        <dbReference type="Proteomes" id="UP001551695"/>
    </source>
</evidence>
<evidence type="ECO:0000313" key="1">
    <source>
        <dbReference type="EMBL" id="MEV0712081.1"/>
    </source>
</evidence>
<comment type="caution">
    <text evidence="1">The sequence shown here is derived from an EMBL/GenBank/DDBJ whole genome shotgun (WGS) entry which is preliminary data.</text>
</comment>
<keyword evidence="2" id="KW-1185">Reference proteome</keyword>